<reference evidence="12 13" key="1">
    <citation type="submission" date="2017-02" db="EMBL/GenBank/DDBJ databases">
        <title>Draft Genome Sequences of 'Candidatus Synechococcus spongiarum', Cyanobacterial Symbionts of the Mediterranean Sponge Aplysina aerophoba from two locations.</title>
        <authorList>
            <person name="Slaby B.M."/>
            <person name="Hentschel U."/>
        </authorList>
    </citation>
    <scope>NUCLEOTIDE SEQUENCE [LARGE SCALE GENOMIC DNA]</scope>
    <source>
        <strain evidence="12">LMB bulk15N</strain>
    </source>
</reference>
<feature type="transmembrane region" description="Helical" evidence="10">
    <location>
        <begin position="418"/>
        <end position="438"/>
    </location>
</feature>
<organism evidence="12 13">
    <name type="scientific">Candidatus Synechococcus spongiarum LMB bulk15N</name>
    <dbReference type="NCBI Taxonomy" id="1943583"/>
    <lineage>
        <taxon>Bacteria</taxon>
        <taxon>Bacillati</taxon>
        <taxon>Cyanobacteriota</taxon>
        <taxon>Cyanophyceae</taxon>
        <taxon>Synechococcales</taxon>
        <taxon>Synechococcaceae</taxon>
        <taxon>Synechococcus</taxon>
    </lineage>
</organism>
<evidence type="ECO:0000256" key="5">
    <source>
        <dbReference type="ARBA" id="ARBA00022741"/>
    </source>
</evidence>
<dbReference type="AlphaFoldDB" id="A0A1T1CZK5"/>
<evidence type="ECO:0000256" key="8">
    <source>
        <dbReference type="ARBA" id="ARBA00023136"/>
    </source>
</evidence>
<proteinExistence type="inferred from homology"/>
<keyword evidence="6" id="KW-0067">ATP-binding</keyword>
<dbReference type="NCBIfam" id="TIGR02982">
    <property type="entry name" value="heterocyst_DevA"/>
    <property type="match status" value="1"/>
</dbReference>
<keyword evidence="8 10" id="KW-0472">Membrane</keyword>
<dbReference type="InterPro" id="IPR014324">
    <property type="entry name" value="ABC_heterocyst_DevA"/>
</dbReference>
<protein>
    <recommendedName>
        <fullName evidence="11">ABC transporter domain-containing protein</fullName>
    </recommendedName>
</protein>
<evidence type="ECO:0000256" key="2">
    <source>
        <dbReference type="ARBA" id="ARBA00022448"/>
    </source>
</evidence>
<dbReference type="Pfam" id="PF00005">
    <property type="entry name" value="ABC_tran"/>
    <property type="match status" value="1"/>
</dbReference>
<evidence type="ECO:0000256" key="3">
    <source>
        <dbReference type="ARBA" id="ARBA00022475"/>
    </source>
</evidence>
<evidence type="ECO:0000256" key="1">
    <source>
        <dbReference type="ARBA" id="ARBA00004429"/>
    </source>
</evidence>
<feature type="transmembrane region" description="Helical" evidence="10">
    <location>
        <begin position="329"/>
        <end position="351"/>
    </location>
</feature>
<feature type="domain" description="ABC transporter" evidence="11">
    <location>
        <begin position="13"/>
        <end position="252"/>
    </location>
</feature>
<dbReference type="Proteomes" id="UP000242590">
    <property type="component" value="Unassembled WGS sequence"/>
</dbReference>
<dbReference type="Gene3D" id="3.40.50.300">
    <property type="entry name" value="P-loop containing nucleotide triphosphate hydrolases"/>
    <property type="match status" value="1"/>
</dbReference>
<dbReference type="CDD" id="cd03255">
    <property type="entry name" value="ABC_MJ0796_LolCDE_FtsE"/>
    <property type="match status" value="1"/>
</dbReference>
<dbReference type="InterPro" id="IPR027417">
    <property type="entry name" value="P-loop_NTPase"/>
</dbReference>
<dbReference type="Pfam" id="PF02687">
    <property type="entry name" value="FtsX"/>
    <property type="match status" value="1"/>
</dbReference>
<dbReference type="GO" id="GO:0022857">
    <property type="term" value="F:transmembrane transporter activity"/>
    <property type="evidence" value="ECO:0007669"/>
    <property type="project" value="TreeGrafter"/>
</dbReference>
<evidence type="ECO:0000256" key="9">
    <source>
        <dbReference type="ARBA" id="ARBA00038388"/>
    </source>
</evidence>
<dbReference type="InterPro" id="IPR017871">
    <property type="entry name" value="ABC_transporter-like_CS"/>
</dbReference>
<keyword evidence="3" id="KW-1003">Cell membrane</keyword>
<dbReference type="InterPro" id="IPR003838">
    <property type="entry name" value="ABC3_permease_C"/>
</dbReference>
<accession>A0A1T1CZK5</accession>
<dbReference type="PROSITE" id="PS50893">
    <property type="entry name" value="ABC_TRANSPORTER_2"/>
    <property type="match status" value="1"/>
</dbReference>
<dbReference type="GO" id="GO:0005524">
    <property type="term" value="F:ATP binding"/>
    <property type="evidence" value="ECO:0007669"/>
    <property type="project" value="UniProtKB-KW"/>
</dbReference>
<name>A0A1T1CZK5_9SYNE</name>
<feature type="transmembrane region" description="Helical" evidence="10">
    <location>
        <begin position="371"/>
        <end position="397"/>
    </location>
</feature>
<gene>
    <name evidence="12" type="ORF">BV53_06530</name>
</gene>
<evidence type="ECO:0000313" key="13">
    <source>
        <dbReference type="Proteomes" id="UP000242590"/>
    </source>
</evidence>
<dbReference type="PANTHER" id="PTHR24220">
    <property type="entry name" value="IMPORT ATP-BINDING PROTEIN"/>
    <property type="match status" value="1"/>
</dbReference>
<evidence type="ECO:0000256" key="7">
    <source>
        <dbReference type="ARBA" id="ARBA00022989"/>
    </source>
</evidence>
<dbReference type="InterPro" id="IPR003439">
    <property type="entry name" value="ABC_transporter-like_ATP-bd"/>
</dbReference>
<dbReference type="InterPro" id="IPR003593">
    <property type="entry name" value="AAA+_ATPase"/>
</dbReference>
<evidence type="ECO:0000259" key="11">
    <source>
        <dbReference type="PROSITE" id="PS50893"/>
    </source>
</evidence>
<evidence type="ECO:0000313" key="12">
    <source>
        <dbReference type="EMBL" id="OOV34046.1"/>
    </source>
</evidence>
<comment type="subcellular location">
    <subcellularLocation>
        <location evidence="1">Cell inner membrane</location>
        <topology evidence="1">Multi-pass membrane protein</topology>
    </subcellularLocation>
</comment>
<dbReference type="InterPro" id="IPR015854">
    <property type="entry name" value="ABC_transpr_LolD-like"/>
</dbReference>
<evidence type="ECO:0000256" key="6">
    <source>
        <dbReference type="ARBA" id="ARBA00022840"/>
    </source>
</evidence>
<comment type="caution">
    <text evidence="12">The sequence shown here is derived from an EMBL/GenBank/DDBJ whole genome shotgun (WGS) entry which is preliminary data.</text>
</comment>
<dbReference type="SMART" id="SM00382">
    <property type="entry name" value="AAA"/>
    <property type="match status" value="1"/>
</dbReference>
<evidence type="ECO:0000256" key="4">
    <source>
        <dbReference type="ARBA" id="ARBA00022692"/>
    </source>
</evidence>
<comment type="similarity">
    <text evidence="9">Belongs to the ABC transporter superfamily. Macrolide exporter (TC 3.A.1.122) family.</text>
</comment>
<keyword evidence="7 10" id="KW-1133">Transmembrane helix</keyword>
<dbReference type="RefSeq" id="WP_244892602.1">
    <property type="nucleotide sequence ID" value="NZ_MWLE01000089.1"/>
</dbReference>
<dbReference type="PANTHER" id="PTHR24220:SF376">
    <property type="entry name" value="ABC TRANSPORTER"/>
    <property type="match status" value="1"/>
</dbReference>
<dbReference type="PROSITE" id="PS00211">
    <property type="entry name" value="ABC_TRANSPORTER_1"/>
    <property type="match status" value="1"/>
</dbReference>
<dbReference type="GO" id="GO:0005886">
    <property type="term" value="C:plasma membrane"/>
    <property type="evidence" value="ECO:0007669"/>
    <property type="project" value="UniProtKB-SubCell"/>
</dbReference>
<dbReference type="GO" id="GO:0016887">
    <property type="term" value="F:ATP hydrolysis activity"/>
    <property type="evidence" value="ECO:0007669"/>
    <property type="project" value="InterPro"/>
</dbReference>
<evidence type="ECO:0000256" key="10">
    <source>
        <dbReference type="SAM" id="Phobius"/>
    </source>
</evidence>
<keyword evidence="4 10" id="KW-0812">Transmembrane</keyword>
<keyword evidence="2" id="KW-0813">Transport</keyword>
<dbReference type="SUPFAM" id="SSF52540">
    <property type="entry name" value="P-loop containing nucleoside triphosphate hydrolases"/>
    <property type="match status" value="1"/>
</dbReference>
<sequence>MTTLHPTSPHPLVSIAGLNHWFGRGDQRRQVLYQLHLTLNPGEMVLLSGPSGCGKTTLLTLIGALRTVQNGSVEVLGEQLLKARKSVQQRVRRQMGIIFQQHNLLRCLTAAQNVQMGADLVPGLSFGQRRQRSIDLLAEMGLKDHHGKLPSALSGGQCQRVAIARALAANPRVLLADEPTAALDRRTGREVVELLKRMATHHHCAVLMVTHDPRILDVADRLLQMEGTVTAEVRNVRVQVDGLVELGVSFGADGNLLTSNRTFNRLLGSADGSSTSIELGLIRLVPGADPKTVATVLKNALPNDVQVLTKSEFLAFEQDYWRSSTSIGFIFNLGAAMGLVVGAVVVYQILFSDVVDHLPEYATLKAMGYSSMNLVTVILQESLLLAGFGYIPAFFAGKGIYGLTRSATNLPIGMSSRMAVFVFAMIFTMCVISGLLAMGKLRDADPAEIF</sequence>
<dbReference type="InterPro" id="IPR017911">
    <property type="entry name" value="MacB-like_ATP-bd"/>
</dbReference>
<dbReference type="EMBL" id="MWLE01000089">
    <property type="protein sequence ID" value="OOV34046.1"/>
    <property type="molecule type" value="Genomic_DNA"/>
</dbReference>
<keyword evidence="5" id="KW-0547">Nucleotide-binding</keyword>